<organism evidence="1 2">
    <name type="scientific">Halobacillus salinus</name>
    <dbReference type="NCBI Taxonomy" id="192814"/>
    <lineage>
        <taxon>Bacteria</taxon>
        <taxon>Bacillati</taxon>
        <taxon>Bacillota</taxon>
        <taxon>Bacilli</taxon>
        <taxon>Bacillales</taxon>
        <taxon>Bacillaceae</taxon>
        <taxon>Halobacillus</taxon>
    </lineage>
</organism>
<sequence length="179" mass="21160">MGYYEHSLMEVAEDLHERYAQLLTSVLAYMEMDESKQEEAERVVRYVISDMRNRSTEIFPHVSYHKETYLHVAAFLQVLEKKHGVLVSYKGEKLLPLSEMKSFRQLQRVVTKMFDYNVQAIDVMVLEGEWSVRFSLEEEFVPCLLNGTDIKASVDVQAKEVMWHWGREETRDDPNHHCR</sequence>
<accession>A0A4Z0H1W3</accession>
<dbReference type="AlphaFoldDB" id="A0A4Z0H1W3"/>
<dbReference type="RefSeq" id="WP_135327776.1">
    <property type="nucleotide sequence ID" value="NZ_SRJC01000002.1"/>
</dbReference>
<keyword evidence="2" id="KW-1185">Reference proteome</keyword>
<name>A0A4Z0H1W3_9BACI</name>
<proteinExistence type="predicted"/>
<dbReference type="EMBL" id="SRJC01000002">
    <property type="protein sequence ID" value="TGB02851.1"/>
    <property type="molecule type" value="Genomic_DNA"/>
</dbReference>
<reference evidence="1 2" key="1">
    <citation type="journal article" date="2003" name="Int. J. Syst. Evol. Microbiol.">
        <title>Halobacillus salinus sp. nov., isolated from a salt lake on the coast of the East Sea in Korea.</title>
        <authorList>
            <person name="Yoon J.H."/>
            <person name="Kang K.H."/>
            <person name="Park Y.H."/>
        </authorList>
    </citation>
    <scope>NUCLEOTIDE SEQUENCE [LARGE SCALE GENOMIC DNA]</scope>
    <source>
        <strain evidence="1 2">HSL-3</strain>
    </source>
</reference>
<comment type="caution">
    <text evidence="1">The sequence shown here is derived from an EMBL/GenBank/DDBJ whole genome shotgun (WGS) entry which is preliminary data.</text>
</comment>
<dbReference type="Proteomes" id="UP000297982">
    <property type="component" value="Unassembled WGS sequence"/>
</dbReference>
<protein>
    <submittedName>
        <fullName evidence="1">Uncharacterized protein</fullName>
    </submittedName>
</protein>
<evidence type="ECO:0000313" key="1">
    <source>
        <dbReference type="EMBL" id="TGB02851.1"/>
    </source>
</evidence>
<evidence type="ECO:0000313" key="2">
    <source>
        <dbReference type="Proteomes" id="UP000297982"/>
    </source>
</evidence>
<gene>
    <name evidence="1" type="ORF">E4663_11915</name>
</gene>
<dbReference type="STRING" id="192814.GCA_900166575_02803"/>